<sequence length="173" mass="19314">SRSDRSRCKCLVRSPSLCVCGSSLWGCGTGHASGKRTASIVYFLVCDGNLVGIRIGGVRAHYKGAKMSIIPNYRIRVRNYFFFERSITNLKSRLMVLCNLGPIFDAAAWGSSRRRAPQTLPNVFWYLTPVFTGDPLMCQTPHSYVLHQRKIGLLASTSAISLIKNYPLFVTFD</sequence>
<proteinExistence type="predicted"/>
<feature type="non-terminal residue" evidence="1">
    <location>
        <position position="1"/>
    </location>
</feature>
<accession>A0A0X3QC30</accession>
<dbReference type="AlphaFoldDB" id="A0A0X3QC30"/>
<name>A0A0X3QC30_SCHSO</name>
<gene>
    <name evidence="1" type="ORF">TR160918</name>
</gene>
<evidence type="ECO:0000313" key="1">
    <source>
        <dbReference type="EMBL" id="JAP56896.1"/>
    </source>
</evidence>
<dbReference type="EMBL" id="GEEE01006329">
    <property type="protein sequence ID" value="JAP56896.1"/>
    <property type="molecule type" value="Transcribed_RNA"/>
</dbReference>
<organism evidence="1">
    <name type="scientific">Schistocephalus solidus</name>
    <name type="common">Tapeworm</name>
    <dbReference type="NCBI Taxonomy" id="70667"/>
    <lineage>
        <taxon>Eukaryota</taxon>
        <taxon>Metazoa</taxon>
        <taxon>Spiralia</taxon>
        <taxon>Lophotrochozoa</taxon>
        <taxon>Platyhelminthes</taxon>
        <taxon>Cestoda</taxon>
        <taxon>Eucestoda</taxon>
        <taxon>Diphyllobothriidea</taxon>
        <taxon>Diphyllobothriidae</taxon>
        <taxon>Schistocephalus</taxon>
    </lineage>
</organism>
<reference evidence="1" key="1">
    <citation type="submission" date="2016-01" db="EMBL/GenBank/DDBJ databases">
        <title>Reference transcriptome for the parasite Schistocephalus solidus: insights into the molecular evolution of parasitism.</title>
        <authorList>
            <person name="Hebert F.O."/>
            <person name="Grambauer S."/>
            <person name="Barber I."/>
            <person name="Landry C.R."/>
            <person name="Aubin-Horth N."/>
        </authorList>
    </citation>
    <scope>NUCLEOTIDE SEQUENCE</scope>
</reference>
<protein>
    <submittedName>
        <fullName evidence="1">Uncharacterized protein</fullName>
    </submittedName>
</protein>